<dbReference type="Pfam" id="PF20463">
    <property type="entry name" value="PDH_C"/>
    <property type="match status" value="1"/>
</dbReference>
<dbReference type="Gene3D" id="3.40.50.720">
    <property type="entry name" value="NAD(P)-binding Rossmann-like Domain"/>
    <property type="match status" value="1"/>
</dbReference>
<dbReference type="InterPro" id="IPR050812">
    <property type="entry name" value="Preph/Arog_dehydrog"/>
</dbReference>
<sequence>MIKEISIIGMGFTGSSLGLALKQYLPDVIITGIDKGSVLIRARNIGALDKGCIYEEIEQGLKDADLVIFAATIRTVEELLPKVSKAVKKNAIVTDTCNTKTEIASLAQTLFVDKASFIGGHPVIGYKRGGIEQADPLLFVNVTYVLTPVGRSNQGAVSALENVVGSIGATAIIMSPGEHDNLNCVLNHMLQLMAIAQVNTMISGLDTEKDETSVALAGERFKQFAEALLTPSYFWGEIFESNRSILEKNVDRFVEYLKKLSREVGSGEFDEKYKKAREFVRKVPVATKGFNSTLFDIYVSIEDETGAIAKLTSLIASKAFNIRDIGIVKIKEGETAVLRIAFSNQSTASKAGSFLIKNGYNCRTQYDYEEFCI</sequence>
<dbReference type="InterPro" id="IPR036291">
    <property type="entry name" value="NAD(P)-bd_dom_sf"/>
</dbReference>
<dbReference type="PANTHER" id="PTHR21363:SF0">
    <property type="entry name" value="PREPHENATE DEHYDROGENASE [NADP(+)]"/>
    <property type="match status" value="1"/>
</dbReference>
<comment type="caution">
    <text evidence="5">The sequence shown here is derived from an EMBL/GenBank/DDBJ whole genome shotgun (WGS) entry which is preliminary data.</text>
</comment>
<keyword evidence="1" id="KW-0560">Oxidoreductase</keyword>
<dbReference type="InterPro" id="IPR046826">
    <property type="entry name" value="PDH_N"/>
</dbReference>
<evidence type="ECO:0000313" key="5">
    <source>
        <dbReference type="EMBL" id="KKL18944.1"/>
    </source>
</evidence>
<keyword evidence="2" id="KW-0057">Aromatic amino acid biosynthesis</keyword>
<dbReference type="Gene3D" id="1.10.3660.10">
    <property type="entry name" value="6-phosphogluconate dehydrogenase C-terminal like domain"/>
    <property type="match status" value="1"/>
</dbReference>
<proteinExistence type="predicted"/>
<dbReference type="InterPro" id="IPR045865">
    <property type="entry name" value="ACT-like_dom_sf"/>
</dbReference>
<dbReference type="GO" id="GO:0008977">
    <property type="term" value="F:prephenate dehydrogenase (NAD+) activity"/>
    <property type="evidence" value="ECO:0007669"/>
    <property type="project" value="InterPro"/>
</dbReference>
<dbReference type="SUPFAM" id="SSF48179">
    <property type="entry name" value="6-phosphogluconate dehydrogenase C-terminal domain-like"/>
    <property type="match status" value="1"/>
</dbReference>
<dbReference type="InterPro" id="IPR046825">
    <property type="entry name" value="PDH_C"/>
</dbReference>
<name>A0A0F9BAG8_9ZZZZ</name>
<dbReference type="GO" id="GO:0070403">
    <property type="term" value="F:NAD+ binding"/>
    <property type="evidence" value="ECO:0007669"/>
    <property type="project" value="InterPro"/>
</dbReference>
<evidence type="ECO:0000256" key="2">
    <source>
        <dbReference type="ARBA" id="ARBA00023141"/>
    </source>
</evidence>
<comment type="pathway">
    <text evidence="3">Amino-acid biosynthesis.</text>
</comment>
<dbReference type="GO" id="GO:0006571">
    <property type="term" value="P:tyrosine biosynthetic process"/>
    <property type="evidence" value="ECO:0007669"/>
    <property type="project" value="InterPro"/>
</dbReference>
<dbReference type="PANTHER" id="PTHR21363">
    <property type="entry name" value="PREPHENATE DEHYDROGENASE"/>
    <property type="match status" value="1"/>
</dbReference>
<dbReference type="PROSITE" id="PS51176">
    <property type="entry name" value="PDH_ADH"/>
    <property type="match status" value="1"/>
</dbReference>
<evidence type="ECO:0000256" key="1">
    <source>
        <dbReference type="ARBA" id="ARBA00023002"/>
    </source>
</evidence>
<accession>A0A0F9BAG8</accession>
<keyword evidence="2" id="KW-0028">Amino-acid biosynthesis</keyword>
<dbReference type="InterPro" id="IPR003099">
    <property type="entry name" value="Prephen_DH"/>
</dbReference>
<evidence type="ECO:0000259" key="4">
    <source>
        <dbReference type="PROSITE" id="PS51176"/>
    </source>
</evidence>
<organism evidence="5">
    <name type="scientific">marine sediment metagenome</name>
    <dbReference type="NCBI Taxonomy" id="412755"/>
    <lineage>
        <taxon>unclassified sequences</taxon>
        <taxon>metagenomes</taxon>
        <taxon>ecological metagenomes</taxon>
    </lineage>
</organism>
<dbReference type="SUPFAM" id="SSF55021">
    <property type="entry name" value="ACT-like"/>
    <property type="match status" value="1"/>
</dbReference>
<dbReference type="InterPro" id="IPR008927">
    <property type="entry name" value="6-PGluconate_DH-like_C_sf"/>
</dbReference>
<dbReference type="GO" id="GO:0004665">
    <property type="term" value="F:prephenate dehydrogenase (NADP+) activity"/>
    <property type="evidence" value="ECO:0007669"/>
    <property type="project" value="InterPro"/>
</dbReference>
<dbReference type="AlphaFoldDB" id="A0A0F9BAG8"/>
<dbReference type="EMBL" id="LAZR01038670">
    <property type="protein sequence ID" value="KKL18944.1"/>
    <property type="molecule type" value="Genomic_DNA"/>
</dbReference>
<feature type="domain" description="Prephenate/arogenate dehydrogenase" evidence="4">
    <location>
        <begin position="3"/>
        <end position="294"/>
    </location>
</feature>
<dbReference type="Pfam" id="PF02153">
    <property type="entry name" value="PDH_N"/>
    <property type="match status" value="1"/>
</dbReference>
<dbReference type="SUPFAM" id="SSF51735">
    <property type="entry name" value="NAD(P)-binding Rossmann-fold domains"/>
    <property type="match status" value="1"/>
</dbReference>
<evidence type="ECO:0000256" key="3">
    <source>
        <dbReference type="ARBA" id="ARBA00029440"/>
    </source>
</evidence>
<reference evidence="5" key="1">
    <citation type="journal article" date="2015" name="Nature">
        <title>Complex archaea that bridge the gap between prokaryotes and eukaryotes.</title>
        <authorList>
            <person name="Spang A."/>
            <person name="Saw J.H."/>
            <person name="Jorgensen S.L."/>
            <person name="Zaremba-Niedzwiedzka K."/>
            <person name="Martijn J."/>
            <person name="Lind A.E."/>
            <person name="van Eijk R."/>
            <person name="Schleper C."/>
            <person name="Guy L."/>
            <person name="Ettema T.J."/>
        </authorList>
    </citation>
    <scope>NUCLEOTIDE SEQUENCE</scope>
</reference>
<gene>
    <name evidence="5" type="ORF">LCGC14_2470460</name>
</gene>
<protein>
    <recommendedName>
        <fullName evidence="4">Prephenate/arogenate dehydrogenase domain-containing protein</fullName>
    </recommendedName>
</protein>